<gene>
    <name evidence="1" type="ORF">Thiowin_00095</name>
</gene>
<dbReference type="Proteomes" id="UP001432180">
    <property type="component" value="Chromosome"/>
</dbReference>
<evidence type="ECO:0008006" key="3">
    <source>
        <dbReference type="Google" id="ProtNLM"/>
    </source>
</evidence>
<keyword evidence="2" id="KW-1185">Reference proteome</keyword>
<evidence type="ECO:0000313" key="1">
    <source>
        <dbReference type="EMBL" id="WPL15212.1"/>
    </source>
</evidence>
<name>A0ABZ0S1D4_9GAMM</name>
<protein>
    <recommendedName>
        <fullName evidence="3">D-isomer specific 2-hydroxyacid dehydrogenase NAD-binding domain-containing protein</fullName>
    </recommendedName>
</protein>
<reference evidence="1 2" key="1">
    <citation type="journal article" date="2023" name="Microorganisms">
        <title>Thiorhodovibrio frisius and Trv. litoralis spp. nov., Two Novel Members from a Clade of Fastidious Purple Sulfur Bacteria That Exhibit Unique Red-Shifted Light-Harvesting Capabilities.</title>
        <authorList>
            <person name="Methner A."/>
            <person name="Kuzyk S.B."/>
            <person name="Petersen J."/>
            <person name="Bauer S."/>
            <person name="Brinkmann H."/>
            <person name="Sichau K."/>
            <person name="Wanner G."/>
            <person name="Wolf J."/>
            <person name="Neumann-Schaal M."/>
            <person name="Henke P."/>
            <person name="Tank M."/>
            <person name="Sproer C."/>
            <person name="Bunk B."/>
            <person name="Overmann J."/>
        </authorList>
    </citation>
    <scope>NUCLEOTIDE SEQUENCE [LARGE SCALE GENOMIC DNA]</scope>
    <source>
        <strain evidence="1 2">DSM 6702</strain>
    </source>
</reference>
<proteinExistence type="predicted"/>
<dbReference type="RefSeq" id="WP_328985797.1">
    <property type="nucleotide sequence ID" value="NZ_CP121472.1"/>
</dbReference>
<organism evidence="1 2">
    <name type="scientific">Thiorhodovibrio winogradskyi</name>
    <dbReference type="NCBI Taxonomy" id="77007"/>
    <lineage>
        <taxon>Bacteria</taxon>
        <taxon>Pseudomonadati</taxon>
        <taxon>Pseudomonadota</taxon>
        <taxon>Gammaproteobacteria</taxon>
        <taxon>Chromatiales</taxon>
        <taxon>Chromatiaceae</taxon>
        <taxon>Thiorhodovibrio</taxon>
    </lineage>
</organism>
<dbReference type="EMBL" id="CP121472">
    <property type="protein sequence ID" value="WPL15212.1"/>
    <property type="molecule type" value="Genomic_DNA"/>
</dbReference>
<sequence length="121" mass="13228">MLLVNNLPVEVKKSVNSSIRAHALSISSVDNDCRLDEIGWPARKQPCTSRRERQLEQALVANPRQFLAELGDTLIISAMEASMFNRIAMIGLGDIGLPTATLSLRNLGTVVLHSAVFVTML</sequence>
<evidence type="ECO:0000313" key="2">
    <source>
        <dbReference type="Proteomes" id="UP001432180"/>
    </source>
</evidence>
<accession>A0ABZ0S1D4</accession>